<keyword evidence="1" id="KW-1133">Transmembrane helix</keyword>
<dbReference type="InterPro" id="IPR010178">
    <property type="entry name" value="Lit"/>
</dbReference>
<evidence type="ECO:0008006" key="3">
    <source>
        <dbReference type="Google" id="ProtNLM"/>
    </source>
</evidence>
<dbReference type="AlphaFoldDB" id="A0A645A9T1"/>
<proteinExistence type="predicted"/>
<feature type="transmembrane region" description="Helical" evidence="1">
    <location>
        <begin position="142"/>
        <end position="160"/>
    </location>
</feature>
<protein>
    <recommendedName>
        <fullName evidence="3">TIGR01906 family membrane protein</fullName>
    </recommendedName>
</protein>
<sequence>MRVLLALLLVFCLIAYLAGSLASLAVDGDRMLQKMNSFSDTSLSGVQAQEYPALSSSLTEYLKGKADTPQVEVIKHGQSAPAFSQKEIQHLEDIRGLIALANSLRYTALGLAAMAIIAFFVIRKTASPELIGLIKPQKALSLSLFLFFGAVLVMAVWGLIDFNSLFYAFHRVLFRNDLWLLDARQDLLLQLMPEDFFVSYALDLMKNSALILLSLPLAAYAFHKAGKENA</sequence>
<keyword evidence="1" id="KW-0472">Membrane</keyword>
<comment type="caution">
    <text evidence="2">The sequence shown here is derived from an EMBL/GenBank/DDBJ whole genome shotgun (WGS) entry which is preliminary data.</text>
</comment>
<evidence type="ECO:0000256" key="1">
    <source>
        <dbReference type="SAM" id="Phobius"/>
    </source>
</evidence>
<name>A0A645A9T1_9ZZZZ</name>
<organism evidence="2">
    <name type="scientific">bioreactor metagenome</name>
    <dbReference type="NCBI Taxonomy" id="1076179"/>
    <lineage>
        <taxon>unclassified sequences</taxon>
        <taxon>metagenomes</taxon>
        <taxon>ecological metagenomes</taxon>
    </lineage>
</organism>
<keyword evidence="1" id="KW-0812">Transmembrane</keyword>
<reference evidence="2" key="1">
    <citation type="submission" date="2019-08" db="EMBL/GenBank/DDBJ databases">
        <authorList>
            <person name="Kucharzyk K."/>
            <person name="Murdoch R.W."/>
            <person name="Higgins S."/>
            <person name="Loffler F."/>
        </authorList>
    </citation>
    <scope>NUCLEOTIDE SEQUENCE</scope>
</reference>
<accession>A0A645A9T1</accession>
<dbReference type="EMBL" id="VSSQ01012724">
    <property type="protein sequence ID" value="MPM49912.1"/>
    <property type="molecule type" value="Genomic_DNA"/>
</dbReference>
<dbReference type="Pfam" id="PF07314">
    <property type="entry name" value="Lit"/>
    <property type="match status" value="1"/>
</dbReference>
<gene>
    <name evidence="2" type="ORF">SDC9_96646</name>
</gene>
<evidence type="ECO:0000313" key="2">
    <source>
        <dbReference type="EMBL" id="MPM49912.1"/>
    </source>
</evidence>
<feature type="transmembrane region" description="Helical" evidence="1">
    <location>
        <begin position="104"/>
        <end position="122"/>
    </location>
</feature>